<dbReference type="GO" id="GO:0004180">
    <property type="term" value="F:carboxypeptidase activity"/>
    <property type="evidence" value="ECO:0007669"/>
    <property type="project" value="UniProtKB-KW"/>
</dbReference>
<dbReference type="Gene3D" id="1.20.930.40">
    <property type="entry name" value="Transferrin receptor-like, dimerisation domain"/>
    <property type="match status" value="1"/>
</dbReference>
<dbReference type="InterPro" id="IPR007484">
    <property type="entry name" value="Peptidase_M28"/>
</dbReference>
<dbReference type="Pfam" id="PF04253">
    <property type="entry name" value="TFR_dimer"/>
    <property type="match status" value="1"/>
</dbReference>
<evidence type="ECO:0000256" key="3">
    <source>
        <dbReference type="ARBA" id="ARBA00005634"/>
    </source>
</evidence>
<dbReference type="AlphaFoldDB" id="A0A834WFE1"/>
<dbReference type="GO" id="GO:0004177">
    <property type="term" value="F:aminopeptidase activity"/>
    <property type="evidence" value="ECO:0007669"/>
    <property type="project" value="UniProtKB-KW"/>
</dbReference>
<keyword evidence="6" id="KW-0479">Metal-binding</keyword>
<dbReference type="EMBL" id="JAAIUW010000008">
    <property type="protein sequence ID" value="KAF7818898.1"/>
    <property type="molecule type" value="Genomic_DNA"/>
</dbReference>
<evidence type="ECO:0000256" key="11">
    <source>
        <dbReference type="ARBA" id="ARBA00023157"/>
    </source>
</evidence>
<sequence length="746" mass="82797">MVQFLSKPTTLFAAKPSPLGTFIIILILCILSFRILHYPHHSSSAPAPSTSQNASHFRHIFLSSSSNFTIASYLRALTLHPHLAGTKLASETARYVLNHFRDMGLQAHTVSYTALLSYPLHSSISAHFSDSSFVDLLVTETGRSDVVPPYHAYSPSGSAYAKAVFVNYGRQEDYRALGVLGVNVSGCIVIARKGGGLSRGAVVETAEANGAVAVLTYADGDRFRKGFERGHVMRGIGDPLSPGWGGIDGGEKLDLEDSEVLKRFPKIPSMPLSAEIAETILYSLGGAVVPQEWKSTIRSKLRIRNVGPGPTMLNFTYQGEKKVRTIQNVFATIKGLEEPDRYVLLGNHRDAWTYGAVDPSSGTAALLDIARRYSLLLRLGWTPRRTIILCSWDAEEFGMIGSTEWVEQNLANLGSRAVAYLNVDCAVQGSGFFAGSTPQLDNLLLEVKDPDSEDATMYENWAATNGNSNVMLLLPVPICEHMKNQIPAIHYTVLHAEQSIYKYMPFSFVQLIVKIQIMRLSGLDSDFAPFVQHAGVPSIDVYYGRDFPVYHTAFDSYNWMTEYGDPFFKRHVAVAGVWGLLALRLADDSILPFNYHPYVDQLQEYKNILSNLLDQSISLDPLANSIKEFASAVKEVDDELKTLRLQETAGCFLHTKRRTLNDRLMLAEKGFLDAEGLQGRKWFKHLVFGPPRDHASKMDFFPGIADSMAWSTKMTEKQAQAAIRHEIWRLARAIQRAASALRGEFT</sequence>
<evidence type="ECO:0000256" key="6">
    <source>
        <dbReference type="ARBA" id="ARBA00022723"/>
    </source>
</evidence>
<keyword evidence="11" id="KW-1015">Disulfide bond</keyword>
<dbReference type="InterPro" id="IPR036757">
    <property type="entry name" value="TFR-like_dimer_dom_sf"/>
</dbReference>
<feature type="domain" description="Peptidase M28" evidence="18">
    <location>
        <begin position="328"/>
        <end position="433"/>
    </location>
</feature>
<dbReference type="PANTHER" id="PTHR10404:SF75">
    <property type="entry name" value="GLUTAMATE CARBOXYPEPTIDASE AMP1-RELATED"/>
    <property type="match status" value="1"/>
</dbReference>
<evidence type="ECO:0000256" key="5">
    <source>
        <dbReference type="ARBA" id="ARBA00022670"/>
    </source>
</evidence>
<keyword evidence="16" id="KW-1133">Transmembrane helix</keyword>
<feature type="transmembrane region" description="Helical" evidence="16">
    <location>
        <begin position="12"/>
        <end position="36"/>
    </location>
</feature>
<dbReference type="GO" id="GO:0046872">
    <property type="term" value="F:metal ion binding"/>
    <property type="evidence" value="ECO:0007669"/>
    <property type="project" value="UniProtKB-KW"/>
</dbReference>
<keyword evidence="16" id="KW-0812">Transmembrane</keyword>
<organism evidence="19 20">
    <name type="scientific">Senna tora</name>
    <dbReference type="NCBI Taxonomy" id="362788"/>
    <lineage>
        <taxon>Eukaryota</taxon>
        <taxon>Viridiplantae</taxon>
        <taxon>Streptophyta</taxon>
        <taxon>Embryophyta</taxon>
        <taxon>Tracheophyta</taxon>
        <taxon>Spermatophyta</taxon>
        <taxon>Magnoliopsida</taxon>
        <taxon>eudicotyledons</taxon>
        <taxon>Gunneridae</taxon>
        <taxon>Pentapetalae</taxon>
        <taxon>rosids</taxon>
        <taxon>fabids</taxon>
        <taxon>Fabales</taxon>
        <taxon>Fabaceae</taxon>
        <taxon>Caesalpinioideae</taxon>
        <taxon>Cassia clade</taxon>
        <taxon>Senna</taxon>
    </lineage>
</organism>
<evidence type="ECO:0000259" key="18">
    <source>
        <dbReference type="Pfam" id="PF04389"/>
    </source>
</evidence>
<evidence type="ECO:0000256" key="12">
    <source>
        <dbReference type="ARBA" id="ARBA00023180"/>
    </source>
</evidence>
<keyword evidence="7" id="KW-0378">Hydrolase</keyword>
<keyword evidence="16" id="KW-0472">Membrane</keyword>
<keyword evidence="4" id="KW-0031">Aminopeptidase</keyword>
<dbReference type="GO" id="GO:0006508">
    <property type="term" value="P:proteolysis"/>
    <property type="evidence" value="ECO:0007669"/>
    <property type="project" value="UniProtKB-KW"/>
</dbReference>
<dbReference type="OrthoDB" id="5841748at2759"/>
<evidence type="ECO:0000256" key="14">
    <source>
        <dbReference type="ARBA" id="ARBA00068168"/>
    </source>
</evidence>
<dbReference type="FunFam" id="3.40.630.10:FF:000101">
    <property type="entry name" value="N-acetylated alpha-linked acidic dipeptidase like 1"/>
    <property type="match status" value="1"/>
</dbReference>
<dbReference type="GO" id="GO:0016324">
    <property type="term" value="C:apical plasma membrane"/>
    <property type="evidence" value="ECO:0007669"/>
    <property type="project" value="UniProtKB-SubCell"/>
</dbReference>
<evidence type="ECO:0000256" key="2">
    <source>
        <dbReference type="ARBA" id="ARBA00004221"/>
    </source>
</evidence>
<keyword evidence="9" id="KW-0106">Calcium</keyword>
<keyword evidence="12" id="KW-0325">Glycoprotein</keyword>
<protein>
    <recommendedName>
        <fullName evidence="14">Aminopeptidase NAALADL1</fullName>
    </recommendedName>
    <alternativeName>
        <fullName evidence="15">N-acetylated-alpha-linked acidic dipeptidase-like protein</fullName>
    </alternativeName>
</protein>
<keyword evidence="8" id="KW-0862">Zinc</keyword>
<comment type="function">
    <text evidence="13">Aminopeptidase with broad substrate specificity. Has lower activity with substrates that have Asp or Glu in the P2' position, or Pro in the P3' position. Lacks activity with substrates that have both Pro in the P3' position and Asp or Glu in the P2' position. Lacks carboxypeptidase activity. Lacks dipeptidyl-peptidase IV type activity.</text>
</comment>
<dbReference type="SUPFAM" id="SSF53187">
    <property type="entry name" value="Zn-dependent exopeptidases"/>
    <property type="match status" value="1"/>
</dbReference>
<evidence type="ECO:0000256" key="1">
    <source>
        <dbReference type="ARBA" id="ARBA00001947"/>
    </source>
</evidence>
<dbReference type="Gene3D" id="3.50.30.30">
    <property type="match status" value="1"/>
</dbReference>
<evidence type="ECO:0000256" key="4">
    <source>
        <dbReference type="ARBA" id="ARBA00022438"/>
    </source>
</evidence>
<dbReference type="FunFam" id="1.20.930.40:FF:000001">
    <property type="entry name" value="N-acetylated-alpha-linked acidic dipeptidase 2"/>
    <property type="match status" value="1"/>
</dbReference>
<dbReference type="InterPro" id="IPR007365">
    <property type="entry name" value="TFR-like_dimer_dom"/>
</dbReference>
<evidence type="ECO:0000313" key="20">
    <source>
        <dbReference type="Proteomes" id="UP000634136"/>
    </source>
</evidence>
<dbReference type="CDD" id="cd08022">
    <property type="entry name" value="M28_PSMA_like"/>
    <property type="match status" value="1"/>
</dbReference>
<evidence type="ECO:0000256" key="7">
    <source>
        <dbReference type="ARBA" id="ARBA00022801"/>
    </source>
</evidence>
<dbReference type="GO" id="GO:0008237">
    <property type="term" value="F:metallopeptidase activity"/>
    <property type="evidence" value="ECO:0007669"/>
    <property type="project" value="UniProtKB-KW"/>
</dbReference>
<gene>
    <name evidence="19" type="ORF">G2W53_024353</name>
</gene>
<evidence type="ECO:0000256" key="13">
    <source>
        <dbReference type="ARBA" id="ARBA00059290"/>
    </source>
</evidence>
<comment type="similarity">
    <text evidence="3">Belongs to the peptidase M28 family. M28B subfamily.</text>
</comment>
<evidence type="ECO:0000256" key="16">
    <source>
        <dbReference type="SAM" id="Phobius"/>
    </source>
</evidence>
<comment type="subcellular location">
    <subcellularLocation>
        <location evidence="2">Apical cell membrane</location>
    </subcellularLocation>
</comment>
<evidence type="ECO:0000313" key="19">
    <source>
        <dbReference type="EMBL" id="KAF7818898.1"/>
    </source>
</evidence>
<evidence type="ECO:0000256" key="9">
    <source>
        <dbReference type="ARBA" id="ARBA00022837"/>
    </source>
</evidence>
<comment type="caution">
    <text evidence="19">The sequence shown here is derived from an EMBL/GenBank/DDBJ whole genome shotgun (WGS) entry which is preliminary data.</text>
</comment>
<comment type="cofactor">
    <cofactor evidence="1">
        <name>Zn(2+)</name>
        <dbReference type="ChEBI" id="CHEBI:29105"/>
    </cofactor>
</comment>
<dbReference type="Pfam" id="PF04389">
    <property type="entry name" value="Peptidase_M28"/>
    <property type="match status" value="1"/>
</dbReference>
<keyword evidence="19" id="KW-0121">Carboxypeptidase</keyword>
<dbReference type="InterPro" id="IPR046450">
    <property type="entry name" value="PA_dom_sf"/>
</dbReference>
<evidence type="ECO:0000256" key="15">
    <source>
        <dbReference type="ARBA" id="ARBA00081462"/>
    </source>
</evidence>
<evidence type="ECO:0000256" key="8">
    <source>
        <dbReference type="ARBA" id="ARBA00022833"/>
    </source>
</evidence>
<name>A0A834WFE1_9FABA</name>
<dbReference type="Gene3D" id="3.40.630.10">
    <property type="entry name" value="Zn peptidases"/>
    <property type="match status" value="1"/>
</dbReference>
<keyword evidence="20" id="KW-1185">Reference proteome</keyword>
<evidence type="ECO:0000256" key="10">
    <source>
        <dbReference type="ARBA" id="ARBA00023049"/>
    </source>
</evidence>
<dbReference type="Proteomes" id="UP000634136">
    <property type="component" value="Unassembled WGS sequence"/>
</dbReference>
<dbReference type="InterPro" id="IPR039373">
    <property type="entry name" value="Peptidase_M28B"/>
</dbReference>
<keyword evidence="10" id="KW-0482">Metalloprotease</keyword>
<dbReference type="PANTHER" id="PTHR10404">
    <property type="entry name" value="N-ACETYLATED-ALPHA-LINKED ACIDIC DIPEPTIDASE"/>
    <property type="match status" value="1"/>
</dbReference>
<proteinExistence type="inferred from homology"/>
<evidence type="ECO:0000259" key="17">
    <source>
        <dbReference type="Pfam" id="PF04253"/>
    </source>
</evidence>
<dbReference type="SUPFAM" id="SSF47672">
    <property type="entry name" value="Transferrin receptor-like dimerisation domain"/>
    <property type="match status" value="1"/>
</dbReference>
<reference evidence="19" key="1">
    <citation type="submission" date="2020-09" db="EMBL/GenBank/DDBJ databases">
        <title>Genome-Enabled Discovery of Anthraquinone Biosynthesis in Senna tora.</title>
        <authorList>
            <person name="Kang S.-H."/>
            <person name="Pandey R.P."/>
            <person name="Lee C.-M."/>
            <person name="Sim J.-S."/>
            <person name="Jeong J.-T."/>
            <person name="Choi B.-S."/>
            <person name="Jung M."/>
            <person name="Ginzburg D."/>
            <person name="Zhao K."/>
            <person name="Won S.Y."/>
            <person name="Oh T.-J."/>
            <person name="Yu Y."/>
            <person name="Kim N.-H."/>
            <person name="Lee O.R."/>
            <person name="Lee T.-H."/>
            <person name="Bashyal P."/>
            <person name="Kim T.-S."/>
            <person name="Lee W.-H."/>
            <person name="Kawkins C."/>
            <person name="Kim C.-K."/>
            <person name="Kim J.S."/>
            <person name="Ahn B.O."/>
            <person name="Rhee S.Y."/>
            <person name="Sohng J.K."/>
        </authorList>
    </citation>
    <scope>NUCLEOTIDE SEQUENCE</scope>
    <source>
        <tissue evidence="19">Leaf</tissue>
    </source>
</reference>
<accession>A0A834WFE1</accession>
<keyword evidence="5" id="KW-0645">Protease</keyword>
<feature type="domain" description="Transferrin receptor-like dimerisation" evidence="17">
    <location>
        <begin position="617"/>
        <end position="741"/>
    </location>
</feature>
<dbReference type="SUPFAM" id="SSF52025">
    <property type="entry name" value="PA domain"/>
    <property type="match status" value="1"/>
</dbReference>